<organism evidence="9">
    <name type="scientific">Trypanosoma vivax (strain Y486)</name>
    <dbReference type="NCBI Taxonomy" id="1055687"/>
    <lineage>
        <taxon>Eukaryota</taxon>
        <taxon>Discoba</taxon>
        <taxon>Euglenozoa</taxon>
        <taxon>Kinetoplastea</taxon>
        <taxon>Metakinetoplastina</taxon>
        <taxon>Trypanosomatida</taxon>
        <taxon>Trypanosomatidae</taxon>
        <taxon>Trypanosoma</taxon>
        <taxon>Duttonella</taxon>
    </lineage>
</organism>
<dbReference type="InterPro" id="IPR011009">
    <property type="entry name" value="Kinase-like_dom_sf"/>
</dbReference>
<dbReference type="InterPro" id="IPR000719">
    <property type="entry name" value="Prot_kinase_dom"/>
</dbReference>
<dbReference type="Gene3D" id="3.30.200.20">
    <property type="entry name" value="Phosphorylase Kinase, domain 1"/>
    <property type="match status" value="1"/>
</dbReference>
<feature type="compositionally biased region" description="Polar residues" evidence="6">
    <location>
        <begin position="124"/>
        <end position="133"/>
    </location>
</feature>
<dbReference type="Gene3D" id="1.10.510.10">
    <property type="entry name" value="Transferase(Phosphotransferase) domain 1"/>
    <property type="match status" value="1"/>
</dbReference>
<keyword evidence="1" id="KW-0808">Transferase</keyword>
<feature type="compositionally biased region" description="Low complexity" evidence="6">
    <location>
        <begin position="1308"/>
        <end position="1323"/>
    </location>
</feature>
<evidence type="ECO:0000313" key="9">
    <source>
        <dbReference type="EMBL" id="CCC46644.1"/>
    </source>
</evidence>
<feature type="domain" description="Protein kinase" evidence="8">
    <location>
        <begin position="1105"/>
        <end position="1391"/>
    </location>
</feature>
<reference evidence="9" key="1">
    <citation type="journal article" date="2012" name="Proc. Natl. Acad. Sci. U.S.A.">
        <title>Antigenic diversity is generated by distinct evolutionary mechanisms in African trypanosome species.</title>
        <authorList>
            <person name="Jackson A.P."/>
            <person name="Berry A."/>
            <person name="Aslett M."/>
            <person name="Allison H.C."/>
            <person name="Burton P."/>
            <person name="Vavrova-Anderson J."/>
            <person name="Brown R."/>
            <person name="Browne H."/>
            <person name="Corton N."/>
            <person name="Hauser H."/>
            <person name="Gamble J."/>
            <person name="Gilderthorp R."/>
            <person name="Marcello L."/>
            <person name="McQuillan J."/>
            <person name="Otto T.D."/>
            <person name="Quail M.A."/>
            <person name="Sanders M.J."/>
            <person name="van Tonder A."/>
            <person name="Ginger M.L."/>
            <person name="Field M.C."/>
            <person name="Barry J.D."/>
            <person name="Hertz-Fowler C."/>
            <person name="Berriman M."/>
        </authorList>
    </citation>
    <scope>NUCLEOTIDE SEQUENCE</scope>
    <source>
        <strain evidence="9">Y486</strain>
    </source>
</reference>
<dbReference type="PANTHER" id="PTHR48016">
    <property type="entry name" value="MAP KINASE KINASE KINASE SSK2-RELATED-RELATED"/>
    <property type="match status" value="1"/>
</dbReference>
<keyword evidence="7" id="KW-0472">Membrane</keyword>
<feature type="region of interest" description="Disordered" evidence="6">
    <location>
        <begin position="1308"/>
        <end position="1334"/>
    </location>
</feature>
<keyword evidence="2 5" id="KW-0547">Nucleotide-binding</keyword>
<dbReference type="GO" id="GO:0005524">
    <property type="term" value="F:ATP binding"/>
    <property type="evidence" value="ECO:0007669"/>
    <property type="project" value="UniProtKB-UniRule"/>
</dbReference>
<evidence type="ECO:0000256" key="1">
    <source>
        <dbReference type="ARBA" id="ARBA00022679"/>
    </source>
</evidence>
<evidence type="ECO:0000256" key="5">
    <source>
        <dbReference type="PROSITE-ProRule" id="PRU10141"/>
    </source>
</evidence>
<feature type="binding site" evidence="5">
    <location>
        <position position="1134"/>
    </location>
    <ligand>
        <name>ATP</name>
        <dbReference type="ChEBI" id="CHEBI:30616"/>
    </ligand>
</feature>
<proteinExistence type="predicted"/>
<evidence type="ECO:0000256" key="6">
    <source>
        <dbReference type="SAM" id="MobiDB-lite"/>
    </source>
</evidence>
<feature type="compositionally biased region" description="Basic and acidic residues" evidence="6">
    <location>
        <begin position="778"/>
        <end position="791"/>
    </location>
</feature>
<feature type="region of interest" description="Disordered" evidence="6">
    <location>
        <begin position="850"/>
        <end position="873"/>
    </location>
</feature>
<feature type="region of interest" description="Disordered" evidence="6">
    <location>
        <begin position="160"/>
        <end position="182"/>
    </location>
</feature>
<dbReference type="PROSITE" id="PS50011">
    <property type="entry name" value="PROTEIN_KINASE_DOM"/>
    <property type="match status" value="1"/>
</dbReference>
<feature type="compositionally biased region" description="Polar residues" evidence="6">
    <location>
        <begin position="1324"/>
        <end position="1334"/>
    </location>
</feature>
<dbReference type="InterPro" id="IPR008271">
    <property type="entry name" value="Ser/Thr_kinase_AS"/>
</dbReference>
<evidence type="ECO:0000259" key="8">
    <source>
        <dbReference type="PROSITE" id="PS50011"/>
    </source>
</evidence>
<dbReference type="Pfam" id="PF00069">
    <property type="entry name" value="Pkinase"/>
    <property type="match status" value="1"/>
</dbReference>
<dbReference type="GO" id="GO:0004672">
    <property type="term" value="F:protein kinase activity"/>
    <property type="evidence" value="ECO:0007669"/>
    <property type="project" value="InterPro"/>
</dbReference>
<name>G0TRS2_TRYVY</name>
<keyword evidence="4 5" id="KW-0067">ATP-binding</keyword>
<dbReference type="PANTHER" id="PTHR48016:SF56">
    <property type="entry name" value="MAPKK KINASE"/>
    <property type="match status" value="1"/>
</dbReference>
<dbReference type="VEuPathDB" id="TriTrypDB:TvY486_0200560"/>
<dbReference type="SUPFAM" id="SSF56112">
    <property type="entry name" value="Protein kinase-like (PK-like)"/>
    <property type="match status" value="1"/>
</dbReference>
<feature type="non-terminal residue" evidence="9">
    <location>
        <position position="1393"/>
    </location>
</feature>
<evidence type="ECO:0000256" key="2">
    <source>
        <dbReference type="ARBA" id="ARBA00022741"/>
    </source>
</evidence>
<evidence type="ECO:0000256" key="7">
    <source>
        <dbReference type="SAM" id="Phobius"/>
    </source>
</evidence>
<keyword evidence="3" id="KW-0418">Kinase</keyword>
<evidence type="ECO:0000256" key="3">
    <source>
        <dbReference type="ARBA" id="ARBA00022777"/>
    </source>
</evidence>
<dbReference type="SMART" id="SM00220">
    <property type="entry name" value="S_TKc"/>
    <property type="match status" value="1"/>
</dbReference>
<dbReference type="PROSITE" id="PS00107">
    <property type="entry name" value="PROTEIN_KINASE_ATP"/>
    <property type="match status" value="1"/>
</dbReference>
<feature type="transmembrane region" description="Helical" evidence="7">
    <location>
        <begin position="637"/>
        <end position="658"/>
    </location>
</feature>
<dbReference type="InterPro" id="IPR050538">
    <property type="entry name" value="MAP_kinase_kinase_kinase"/>
</dbReference>
<feature type="transmembrane region" description="Helical" evidence="7">
    <location>
        <begin position="604"/>
        <end position="631"/>
    </location>
</feature>
<accession>G0TRS2</accession>
<gene>
    <name evidence="9" type="ORF">TVY486_0200560</name>
</gene>
<keyword evidence="7" id="KW-1133">Transmembrane helix</keyword>
<keyword evidence="7" id="KW-0812">Transmembrane</keyword>
<dbReference type="PROSITE" id="PS00108">
    <property type="entry name" value="PROTEIN_KINASE_ST"/>
    <property type="match status" value="1"/>
</dbReference>
<dbReference type="EMBL" id="HE573018">
    <property type="protein sequence ID" value="CCC46644.1"/>
    <property type="molecule type" value="Genomic_DNA"/>
</dbReference>
<sequence>MSCTTDGLAFNGVVGVPDNCPCSVQCCADDVPVNDSTCMYGLTDRPLMSLKQPNDNVNKASLSAYSQVVATPRRRTSLVSFDDIDRPSIRKPGNIAGDKGAWWQSSDSPKQFVPNAFVAFSKGSGKTESSCDSGRSLKTGDIPDDAASCRHKNASISDNKSLLDDVEPSAGQNRLSKDGQRKRRCLISGQDSCMSEAADEKKVVSSPLRSSIHSVDHGFRANEGGLLSGCAATEGGLASTTLPVSVQENGDEAATCVNCVSPAVSGRLQNPNSSSLSPLLKKSACDQSSFSAKGTLSRKQDARGVNVQRQLKEGQVGIGDVSRPLFDDFSDGISSRSLQLGCKPSVGADPEVRREIFETPILTPSQRSGNSSKRRAFSLLSQQPNMSLCGDFGNHSVRNDSFGNPLRCGVRPLNDLSSPALEIAVEGDWDEDHSIASNDVTPPDESQMSPGNQHWLREPMLFFLSLGLIRLFDMQKMRQPSWETLTISGEGDSASIGHISAFGKQRQGAEDFAAAQQQLISQVHRAMLELRDVLLKPHLTRWSDATFRCILLDVVSMWEKHGFGTTEFEKAAFKFLDVVSANGGGNVRHTRLYLIWKFVGERRYVTYFAACVVIFATLIFASMATVTFAGAHMWLKITMNIVAVCSLLILVFGTLLLLDHSSVSSALREYSCTEISKHVDAAAMRLNSNDKTEENEMTAINGCYHSRDVGRRGSFASYSQSKCSPLRSTTLGRDYDSGVICRGYTMPPSRATHHTQDFTLGGEDAVPSVQGDLSSSIKSDKKKGSFRDQSSRQRRAFGQEVERKRQTSARRRGWNQSWGHSVVDVSATDAQGACSPMVDQSFDQLHHMTDDRRKDRLSRGGASVTSEMGARSASRISPFHNDKEASQQRDFGGIRPCSSSCIPTSPTGMRTVGVNSVVGDYPRAHLPPGAEHTLGDDRNCDSSLVLGSSGELSSFTLGDSFATNGPIDFSVITLVYCPGRDVTQDVFKSLWDRDILVMQRDRLEDLEGPFHSCTDRFKVFLLHAPDLDAKQLRIAMSWLEKENRMVFFFALTKELFDPSIPQTLRFLLPIKRRDIDRLLLTEAGLSKACDQSLFHLSRNLKVPSYTLGRRLGGGAFGNVFEAVMESVGGRCAVKRMYLRDDAHNSSRSTQLRGIVREINIMSSLSHQNIVQYLFCEWDGKCVSIFMELCPGGSLSEFIAQGEFRGANHVIGILRDIINAVVFLHGRHVVHRDLKPENILFRDGRAKVTDFGTAVTKEGGLTNTRGTFAYMAPEVVLGETYGKACDVWSIGCIAAEALGVQPYWPNQRGFPFQQPQPAQQPRTPSHYSTSESRRTTQFGLPELSERYRSMALDETLAFDCDQPTVCDFLKRCLQRDPAKRCSAVELLRHPLLSP</sequence>
<feature type="region of interest" description="Disordered" evidence="6">
    <location>
        <begin position="752"/>
        <end position="815"/>
    </location>
</feature>
<dbReference type="InterPro" id="IPR017441">
    <property type="entry name" value="Protein_kinase_ATP_BS"/>
</dbReference>
<evidence type="ECO:0000256" key="4">
    <source>
        <dbReference type="ARBA" id="ARBA00022840"/>
    </source>
</evidence>
<protein>
    <recommendedName>
        <fullName evidence="8">Protein kinase domain-containing protein</fullName>
    </recommendedName>
</protein>
<feature type="region of interest" description="Disordered" evidence="6">
    <location>
        <begin position="124"/>
        <end position="145"/>
    </location>
</feature>